<dbReference type="EMBL" id="OGTW02000053">
    <property type="protein sequence ID" value="SPS11377.1"/>
    <property type="molecule type" value="Genomic_DNA"/>
</dbReference>
<dbReference type="SUPFAM" id="SSF88659">
    <property type="entry name" value="Sigma3 and sigma4 domains of RNA polymerase sigma factors"/>
    <property type="match status" value="1"/>
</dbReference>
<dbReference type="InterPro" id="IPR013324">
    <property type="entry name" value="RNA_pol_sigma_r3/r4-like"/>
</dbReference>
<accession>A0A2X0R3N4</accession>
<evidence type="ECO:0000313" key="1">
    <source>
        <dbReference type="EMBL" id="SPB25633.1"/>
    </source>
</evidence>
<dbReference type="EMBL" id="OGTW01000053">
    <property type="protein sequence ID" value="SPB25633.1"/>
    <property type="molecule type" value="Genomic_DNA"/>
</dbReference>
<reference evidence="1" key="1">
    <citation type="submission" date="2018-01" db="EMBL/GenBank/DDBJ databases">
        <authorList>
            <person name="Gaut B.S."/>
            <person name="Morton B.R."/>
            <person name="Clegg M.T."/>
            <person name="Duvall M.R."/>
        </authorList>
    </citation>
    <scope>NUCLEOTIDE SEQUENCE</scope>
    <source>
        <strain evidence="1">Lactococcus lactis</strain>
    </source>
</reference>
<proteinExistence type="predicted"/>
<dbReference type="Proteomes" id="UP000279235">
    <property type="component" value="Unassembled WGS sequence"/>
</dbReference>
<sequence length="824" mass="97351">MSISIYFLRRLGLKSKVVTTLSEDDIELLDLFLEYNPKLSEKYTPNKQKKLKEYFLYNSLETIARRPNVFDELYLLESNGTKVDSNKIYKQADTISELSNLLDVIDWKEKGLLASSKKARIQIDTFKETLVNHQIEIDKWKNFRYFLENTFVTDSEVEKQNLSAEILQDLADEGFIIRTKDSSGYILAFNNICYIEELKKYFNLNEDYYEDYYIEQRPSEESGGTLRYTLDEFLLLDIDNKSYFEKRISGKTLREIGDEFGVSREWVRLVLKRIVPNLPRIVEVEEYSSLFTEYDISLQVFKDYFCSDGRVYELLSLLYKKGDKDIAHKIASGNFTDDQKKSFLHDFKLYLTSHGLKERTRENAVIDVLYKNRDLQKYLNAEELFYLYSEEIQGNSKLTFSSVESFKNQLERYQNIIFSFKNGFRYHNLTVSDQLKSELKILFQDLEDGTYSMHYIFERNPELMLSMDIRDGSELHNFCKKYQLIDDVIKLGRNPEFTKGEYPKRYYVQENLLKYNRKSLDEFLSYMYDNFGLQIKSLAAYLSSEFSNVIINRVIFFESDYFDSGIQPLRSHLNEDVYEKHEFYEILTSYIDVIPSRNDFLIELGYVERGELVVKIEFKSAYEALSQLILSAKTFKIEQQSYIGTPEYYNALYTLEKEMKILKISEDTYINTDFLEARGYQKENLKKFVSSVENTIKKGKYFTIVSLINEGFQDKLIEDGFDLISLDRLISTSEMIKAVRLSFPTVYVKDETKRYLNEFLIDNLVNYESVNVEDFTDDINSKYGINLDEYDVQRRLISSGAFYSKELNKVYISKEDYLDEVYGK</sequence>
<evidence type="ECO:0000313" key="3">
    <source>
        <dbReference type="Proteomes" id="UP000279235"/>
    </source>
</evidence>
<evidence type="ECO:0000313" key="2">
    <source>
        <dbReference type="EMBL" id="SPS11377.1"/>
    </source>
</evidence>
<reference evidence="3" key="3">
    <citation type="submission" date="2018-05" db="EMBL/GenBank/DDBJ databases">
        <authorList>
            <person name="Duru I."/>
        </authorList>
    </citation>
    <scope>NUCLEOTIDE SEQUENCE [LARGE SCALE GENOMIC DNA]</scope>
</reference>
<dbReference type="AlphaFoldDB" id="A0A2X0R3N4"/>
<organism evidence="2 3">
    <name type="scientific">Lactococcus lactis</name>
    <dbReference type="NCBI Taxonomy" id="1358"/>
    <lineage>
        <taxon>Bacteria</taxon>
        <taxon>Bacillati</taxon>
        <taxon>Bacillota</taxon>
        <taxon>Bacilli</taxon>
        <taxon>Lactobacillales</taxon>
        <taxon>Streptococcaceae</taxon>
        <taxon>Lactococcus</taxon>
    </lineage>
</organism>
<protein>
    <recommendedName>
        <fullName evidence="4">RNA polymerase sigma-70 region 4 domain-containing protein</fullName>
    </recommendedName>
</protein>
<gene>
    <name evidence="2" type="ORF">AMHIJAGA_01311</name>
</gene>
<name>A0A2X0R3N4_9LACT</name>
<evidence type="ECO:0008006" key="4">
    <source>
        <dbReference type="Google" id="ProtNLM"/>
    </source>
</evidence>
<reference evidence="2" key="2">
    <citation type="submission" date="2018-05" db="EMBL/GenBank/DDBJ databases">
        <authorList>
            <person name="Lanie J.A."/>
            <person name="Ng W.-L."/>
            <person name="Kazmierczak K.M."/>
            <person name="Andrzejewski T.M."/>
            <person name="Davidsen T.M."/>
            <person name="Wayne K.J."/>
            <person name="Tettelin H."/>
            <person name="Glass J.I."/>
            <person name="Rusch D."/>
            <person name="Podicherti R."/>
            <person name="Tsui H.-C.T."/>
            <person name="Winkler M.E."/>
        </authorList>
    </citation>
    <scope>NUCLEOTIDE SEQUENCE</scope>
    <source>
        <strain evidence="2">Lactococcus lactis</strain>
    </source>
</reference>